<keyword evidence="1" id="KW-0472">Membrane</keyword>
<evidence type="ECO:0000256" key="1">
    <source>
        <dbReference type="SAM" id="Phobius"/>
    </source>
</evidence>
<comment type="caution">
    <text evidence="2">The sequence shown here is derived from an EMBL/GenBank/DDBJ whole genome shotgun (WGS) entry which is preliminary data.</text>
</comment>
<feature type="transmembrane region" description="Helical" evidence="1">
    <location>
        <begin position="52"/>
        <end position="76"/>
    </location>
</feature>
<keyword evidence="1" id="KW-1133">Transmembrane helix</keyword>
<accession>A0A0R2PR78</accession>
<dbReference type="AlphaFoldDB" id="A0A0R2PR78"/>
<keyword evidence="1" id="KW-0812">Transmembrane</keyword>
<sequence length="181" mass="20292">MGFKLQNLSRKSKLFVILCNDFLLGLVCWLVFGPPMATYIASEFKTGIFAILILQWESFIIPIVTAILYLYVSGFYKSLIKFFDSKDSILISLIGSLIFGGSWALLHVYQFLIISTSFLSIALLQGFLLAVIFYAFLNVSRDVAKYLLYPETNNMDAKHLVIYGAGVSGNELFQAILFGPL</sequence>
<feature type="transmembrane region" description="Helical" evidence="1">
    <location>
        <begin position="12"/>
        <end position="32"/>
    </location>
</feature>
<evidence type="ECO:0000313" key="3">
    <source>
        <dbReference type="Proteomes" id="UP000050874"/>
    </source>
</evidence>
<gene>
    <name evidence="2" type="ORF">ABR63_05935</name>
</gene>
<evidence type="ECO:0000313" key="2">
    <source>
        <dbReference type="EMBL" id="KRO38531.1"/>
    </source>
</evidence>
<name>A0A0R2PR78_9GAMM</name>
<protein>
    <submittedName>
        <fullName evidence="2">Uncharacterized protein</fullName>
    </submittedName>
</protein>
<feature type="transmembrane region" description="Helical" evidence="1">
    <location>
        <begin position="112"/>
        <end position="137"/>
    </location>
</feature>
<dbReference type="Proteomes" id="UP000050874">
    <property type="component" value="Unassembled WGS sequence"/>
</dbReference>
<proteinExistence type="predicted"/>
<feature type="transmembrane region" description="Helical" evidence="1">
    <location>
        <begin position="88"/>
        <end position="106"/>
    </location>
</feature>
<reference evidence="3" key="1">
    <citation type="submission" date="2015-10" db="EMBL/GenBank/DDBJ databases">
        <title>Metagenome-Assembled Genomes uncover a global brackish microbiome.</title>
        <authorList>
            <person name="Hugerth L.W."/>
            <person name="Larsson J."/>
            <person name="Alneberg J."/>
            <person name="Lindh M.V."/>
            <person name="Legrand C."/>
            <person name="Pinhassi J."/>
            <person name="Andersson A."/>
        </authorList>
    </citation>
    <scope>NUCLEOTIDE SEQUENCE [LARGE SCALE GENOMIC DNA]</scope>
</reference>
<dbReference type="EMBL" id="LIAV01000326">
    <property type="protein sequence ID" value="KRO38531.1"/>
    <property type="molecule type" value="Genomic_DNA"/>
</dbReference>
<organism evidence="2 3">
    <name type="scientific">SAR86 cluster bacterium BACL1 MAG-120920-bin57</name>
    <dbReference type="NCBI Taxonomy" id="1655571"/>
    <lineage>
        <taxon>Bacteria</taxon>
        <taxon>Pseudomonadati</taxon>
        <taxon>Pseudomonadota</taxon>
        <taxon>Gammaproteobacteria</taxon>
        <taxon>SAR86 cluster</taxon>
    </lineage>
</organism>